<reference evidence="2 3" key="1">
    <citation type="journal article" date="2016" name="Virology">
        <title>The genomic content and context of auxiliary metabolic genes in marine cyanomyoviruses.</title>
        <authorList>
            <person name="Crummett L.T."/>
            <person name="Puxty R.J."/>
            <person name="Weihe C."/>
            <person name="Marston M.F."/>
            <person name="Martiny J.B."/>
        </authorList>
    </citation>
    <scope>NUCLEOTIDE SEQUENCE [LARGE SCALE GENOMIC DNA]</scope>
    <source>
        <strain evidence="2">0810PA29</strain>
    </source>
</reference>
<sequence>MKFDELNDSNYILFAIKHYENPHCVTREDFDEDMKRFKYLKRLLKRYVRGGSLRTHLMINHLIILYNVFGEAATPLLFFKMEREYWSFIKTMLIYLNKYPVGMMSGLQTDPDLEEELEKL</sequence>
<evidence type="ECO:0000256" key="1">
    <source>
        <dbReference type="SAM" id="Phobius"/>
    </source>
</evidence>
<name>A0A1D8KN72_9CAUD</name>
<keyword evidence="1" id="KW-0812">Transmembrane</keyword>
<gene>
    <name evidence="2" type="ORF">P29A0810_164</name>
</gene>
<proteinExistence type="predicted"/>
<protein>
    <recommendedName>
        <fullName evidence="4">Gp189</fullName>
    </recommendedName>
</protein>
<accession>A0A1D8KN72</accession>
<keyword evidence="1" id="KW-1133">Transmembrane helix</keyword>
<evidence type="ECO:0000313" key="2">
    <source>
        <dbReference type="EMBL" id="AOV60100.1"/>
    </source>
</evidence>
<dbReference type="InterPro" id="IPR055631">
    <property type="entry name" value="DUF7207"/>
</dbReference>
<evidence type="ECO:0008006" key="4">
    <source>
        <dbReference type="Google" id="ProtNLM"/>
    </source>
</evidence>
<dbReference type="Pfam" id="PF23837">
    <property type="entry name" value="DUF7207"/>
    <property type="match status" value="1"/>
</dbReference>
<keyword evidence="1" id="KW-0472">Membrane</keyword>
<organism evidence="2 3">
    <name type="scientific">Synechococcus phage S-CAM8</name>
    <dbReference type="NCBI Taxonomy" id="754038"/>
    <lineage>
        <taxon>Viruses</taxon>
        <taxon>Duplodnaviria</taxon>
        <taxon>Heunggongvirae</taxon>
        <taxon>Uroviricota</taxon>
        <taxon>Caudoviricetes</taxon>
        <taxon>Pantevenvirales</taxon>
        <taxon>Kyanoviridae</taxon>
        <taxon>Neritesvirus</taxon>
        <taxon>Neritesvirus scam8</taxon>
    </lineage>
</organism>
<dbReference type="Proteomes" id="UP000224839">
    <property type="component" value="Segment"/>
</dbReference>
<feature type="transmembrane region" description="Helical" evidence="1">
    <location>
        <begin position="58"/>
        <end position="79"/>
    </location>
</feature>
<evidence type="ECO:0000313" key="3">
    <source>
        <dbReference type="Proteomes" id="UP000224839"/>
    </source>
</evidence>
<dbReference type="EMBL" id="KU686203">
    <property type="protein sequence ID" value="AOV60100.1"/>
    <property type="molecule type" value="Genomic_DNA"/>
</dbReference>